<keyword evidence="7 10" id="KW-1133">Transmembrane helix</keyword>
<comment type="caution">
    <text evidence="10">Lacks conserved residue(s) required for the propagation of feature annotation.</text>
</comment>
<evidence type="ECO:0000256" key="3">
    <source>
        <dbReference type="ARBA" id="ARBA00022676"/>
    </source>
</evidence>
<gene>
    <name evidence="11" type="ORF">RO3G_10912</name>
</gene>
<feature type="transmembrane region" description="Helical" evidence="10">
    <location>
        <begin position="42"/>
        <end position="63"/>
    </location>
</feature>
<dbReference type="VEuPathDB" id="FungiDB:RO3G_10912"/>
<dbReference type="Proteomes" id="UP000009138">
    <property type="component" value="Unassembled WGS sequence"/>
</dbReference>
<evidence type="ECO:0000256" key="7">
    <source>
        <dbReference type="ARBA" id="ARBA00022989"/>
    </source>
</evidence>
<comment type="similarity">
    <text evidence="2 10">Belongs to the glycosyltransferase 31 family.</text>
</comment>
<evidence type="ECO:0000313" key="12">
    <source>
        <dbReference type="Proteomes" id="UP000009138"/>
    </source>
</evidence>
<dbReference type="EMBL" id="CH476739">
    <property type="protein sequence ID" value="EIE86201.1"/>
    <property type="molecule type" value="Genomic_DNA"/>
</dbReference>
<evidence type="ECO:0000256" key="6">
    <source>
        <dbReference type="ARBA" id="ARBA00022968"/>
    </source>
</evidence>
<keyword evidence="4" id="KW-0808">Transferase</keyword>
<sequence length="274" mass="32632">MLRRWLHHYELSSAIVRLITLNVINWSVSAFLSSHYGIDQPIWKWMAICFIFFVSNVLKITLSSNNKYYARKEEQEHQLNYKSTFVKVLILPLTVVVFITMFVSLYQVGQMRRQSAVLLEEKTILPTFQKHPELPEAEVRVMVMVLSAWTQKSLEKRKIFRETTLRLMPKNNQNISYFYRFILGQPPNEKVKATMGPLIDQEQSQYGDILLLPCSDLYQDLSKKVYHGIEWTEQYDFDYFVKTDDDIFVRWDTLSKELELAGRTQRYWRGLAYW</sequence>
<evidence type="ECO:0000256" key="5">
    <source>
        <dbReference type="ARBA" id="ARBA00022692"/>
    </source>
</evidence>
<dbReference type="AlphaFoldDB" id="I1CCM1"/>
<dbReference type="OrthoDB" id="2139606at2759"/>
<dbReference type="InParanoid" id="I1CCM1"/>
<accession>I1CCM1</accession>
<dbReference type="GO" id="GO:0016758">
    <property type="term" value="F:hexosyltransferase activity"/>
    <property type="evidence" value="ECO:0007669"/>
    <property type="project" value="InterPro"/>
</dbReference>
<dbReference type="InterPro" id="IPR021100">
    <property type="entry name" value="N-glycosylation_EOS1"/>
</dbReference>
<feature type="transmembrane region" description="Helical" evidence="10">
    <location>
        <begin position="84"/>
        <end position="106"/>
    </location>
</feature>
<dbReference type="eggNOG" id="KOG2287">
    <property type="taxonomic scope" value="Eukaryota"/>
</dbReference>
<evidence type="ECO:0000256" key="9">
    <source>
        <dbReference type="ARBA" id="ARBA00023136"/>
    </source>
</evidence>
<dbReference type="OMA" id="TIEWADQ"/>
<feature type="transmembrane region" description="Helical" evidence="10">
    <location>
        <begin position="12"/>
        <end position="36"/>
    </location>
</feature>
<reference evidence="11 12" key="1">
    <citation type="journal article" date="2009" name="PLoS Genet.">
        <title>Genomic analysis of the basal lineage fungus Rhizopus oryzae reveals a whole-genome duplication.</title>
        <authorList>
            <person name="Ma L.-J."/>
            <person name="Ibrahim A.S."/>
            <person name="Skory C."/>
            <person name="Grabherr M.G."/>
            <person name="Burger G."/>
            <person name="Butler M."/>
            <person name="Elias M."/>
            <person name="Idnurm A."/>
            <person name="Lang B.F."/>
            <person name="Sone T."/>
            <person name="Abe A."/>
            <person name="Calvo S.E."/>
            <person name="Corrochano L.M."/>
            <person name="Engels R."/>
            <person name="Fu J."/>
            <person name="Hansberg W."/>
            <person name="Kim J.-M."/>
            <person name="Kodira C.D."/>
            <person name="Koehrsen M.J."/>
            <person name="Liu B."/>
            <person name="Miranda-Saavedra D."/>
            <person name="O'Leary S."/>
            <person name="Ortiz-Castellanos L."/>
            <person name="Poulter R."/>
            <person name="Rodriguez-Romero J."/>
            <person name="Ruiz-Herrera J."/>
            <person name="Shen Y.-Q."/>
            <person name="Zeng Q."/>
            <person name="Galagan J."/>
            <person name="Birren B.W."/>
            <person name="Cuomo C.A."/>
            <person name="Wickes B.L."/>
        </authorList>
    </citation>
    <scope>NUCLEOTIDE SEQUENCE [LARGE SCALE GENOMIC DNA]</scope>
    <source>
        <strain evidence="12">RA 99-880 / ATCC MYA-4621 / FGSC 9543 / NRRL 43880</strain>
    </source>
</reference>
<organism evidence="11 12">
    <name type="scientific">Rhizopus delemar (strain RA 99-880 / ATCC MYA-4621 / FGSC 9543 / NRRL 43880)</name>
    <name type="common">Mucormycosis agent</name>
    <name type="synonym">Rhizopus arrhizus var. delemar</name>
    <dbReference type="NCBI Taxonomy" id="246409"/>
    <lineage>
        <taxon>Eukaryota</taxon>
        <taxon>Fungi</taxon>
        <taxon>Fungi incertae sedis</taxon>
        <taxon>Mucoromycota</taxon>
        <taxon>Mucoromycotina</taxon>
        <taxon>Mucoromycetes</taxon>
        <taxon>Mucorales</taxon>
        <taxon>Mucorineae</taxon>
        <taxon>Rhizopodaceae</taxon>
        <taxon>Rhizopus</taxon>
    </lineage>
</organism>
<evidence type="ECO:0000256" key="8">
    <source>
        <dbReference type="ARBA" id="ARBA00023034"/>
    </source>
</evidence>
<keyword evidence="5 10" id="KW-0812">Transmembrane</keyword>
<dbReference type="InterPro" id="IPR002659">
    <property type="entry name" value="Glyco_trans_31"/>
</dbReference>
<dbReference type="STRING" id="246409.I1CCM1"/>
<evidence type="ECO:0000256" key="10">
    <source>
        <dbReference type="RuleBase" id="RU363063"/>
    </source>
</evidence>
<keyword evidence="6" id="KW-0735">Signal-anchor</keyword>
<evidence type="ECO:0000256" key="1">
    <source>
        <dbReference type="ARBA" id="ARBA00004323"/>
    </source>
</evidence>
<dbReference type="Pfam" id="PF12326">
    <property type="entry name" value="EOS1"/>
    <property type="match status" value="1"/>
</dbReference>
<dbReference type="Gene3D" id="3.90.550.50">
    <property type="match status" value="1"/>
</dbReference>
<name>I1CCM1_RHIO9</name>
<comment type="subcellular location">
    <subcellularLocation>
        <location evidence="1 10">Golgi apparatus membrane</location>
        <topology evidence="1 10">Single-pass type II membrane protein</topology>
    </subcellularLocation>
</comment>
<evidence type="ECO:0000313" key="11">
    <source>
        <dbReference type="EMBL" id="EIE86201.1"/>
    </source>
</evidence>
<keyword evidence="8 10" id="KW-0333">Golgi apparatus</keyword>
<keyword evidence="3 10" id="KW-0328">Glycosyltransferase</keyword>
<dbReference type="GeneID" id="93617877"/>
<dbReference type="GO" id="GO:0034599">
    <property type="term" value="P:cellular response to oxidative stress"/>
    <property type="evidence" value="ECO:0007669"/>
    <property type="project" value="InterPro"/>
</dbReference>
<dbReference type="Pfam" id="PF01762">
    <property type="entry name" value="Galactosyl_T"/>
    <property type="match status" value="1"/>
</dbReference>
<dbReference type="EC" id="2.4.1.-" evidence="10"/>
<protein>
    <recommendedName>
        <fullName evidence="10">Hexosyltransferase</fullName>
        <ecNumber evidence="10">2.4.1.-</ecNumber>
    </recommendedName>
</protein>
<dbReference type="PANTHER" id="PTHR11214">
    <property type="entry name" value="BETA-1,3-N-ACETYLGLUCOSAMINYLTRANSFERASE"/>
    <property type="match status" value="1"/>
</dbReference>
<dbReference type="GO" id="GO:0005789">
    <property type="term" value="C:endoplasmic reticulum membrane"/>
    <property type="evidence" value="ECO:0007669"/>
    <property type="project" value="InterPro"/>
</dbReference>
<evidence type="ECO:0000256" key="4">
    <source>
        <dbReference type="ARBA" id="ARBA00022679"/>
    </source>
</evidence>
<dbReference type="RefSeq" id="XP_067521597.1">
    <property type="nucleotide sequence ID" value="XM_067665496.1"/>
</dbReference>
<evidence type="ECO:0000256" key="2">
    <source>
        <dbReference type="ARBA" id="ARBA00008661"/>
    </source>
</evidence>
<keyword evidence="9 10" id="KW-0472">Membrane</keyword>
<keyword evidence="12" id="KW-1185">Reference proteome</keyword>
<proteinExistence type="inferred from homology"/>
<dbReference type="GO" id="GO:0000139">
    <property type="term" value="C:Golgi membrane"/>
    <property type="evidence" value="ECO:0007669"/>
    <property type="project" value="UniProtKB-SubCell"/>
</dbReference>